<dbReference type="NCBIfam" id="TIGR02937">
    <property type="entry name" value="sigma70-ECF"/>
    <property type="match status" value="1"/>
</dbReference>
<dbReference type="InterPro" id="IPR014284">
    <property type="entry name" value="RNA_pol_sigma-70_dom"/>
</dbReference>
<sequence>MSDISASQTHVSLLLRIRENDRDPEAWNAFVNRYGRRIYEWCLNRKLQPADAEDVTQNVLIKLARQMGSFEYQSNLTFRGWLRRITENAITDFFRELRAEKRASEIQAELDQLDSAVAQADLTTRLCDEFDLEILEIAKQRVKQRIEPQRWKAWEQISIEQKSGHEVAEELGMLVPTVYSSRYQVQKMIAAEVEKLQESSEQIFRLNS</sequence>
<keyword evidence="1" id="KW-0805">Transcription regulation</keyword>
<dbReference type="RefSeq" id="WP_146505064.1">
    <property type="nucleotide sequence ID" value="NZ_SJPG01000001.1"/>
</dbReference>
<gene>
    <name evidence="6" type="ORF">Pan54_40510</name>
</gene>
<dbReference type="PANTHER" id="PTHR43133:SF8">
    <property type="entry name" value="RNA POLYMERASE SIGMA FACTOR HI_1459-RELATED"/>
    <property type="match status" value="1"/>
</dbReference>
<keyword evidence="4" id="KW-0804">Transcription</keyword>
<proteinExistence type="predicted"/>
<name>A0A5C5XKR5_9PLAN</name>
<dbReference type="InterPro" id="IPR039425">
    <property type="entry name" value="RNA_pol_sigma-70-like"/>
</dbReference>
<dbReference type="GO" id="GO:0003677">
    <property type="term" value="F:DNA binding"/>
    <property type="evidence" value="ECO:0007669"/>
    <property type="project" value="UniProtKB-KW"/>
</dbReference>
<dbReference type="OrthoDB" id="284734at2"/>
<dbReference type="Proteomes" id="UP000316095">
    <property type="component" value="Unassembled WGS sequence"/>
</dbReference>
<evidence type="ECO:0000313" key="7">
    <source>
        <dbReference type="Proteomes" id="UP000316095"/>
    </source>
</evidence>
<dbReference type="GO" id="GO:0016987">
    <property type="term" value="F:sigma factor activity"/>
    <property type="evidence" value="ECO:0007669"/>
    <property type="project" value="UniProtKB-KW"/>
</dbReference>
<evidence type="ECO:0000256" key="4">
    <source>
        <dbReference type="ARBA" id="ARBA00023163"/>
    </source>
</evidence>
<dbReference type="GO" id="GO:0006352">
    <property type="term" value="P:DNA-templated transcription initiation"/>
    <property type="evidence" value="ECO:0007669"/>
    <property type="project" value="InterPro"/>
</dbReference>
<keyword evidence="2" id="KW-0731">Sigma factor</keyword>
<evidence type="ECO:0000259" key="5">
    <source>
        <dbReference type="Pfam" id="PF04542"/>
    </source>
</evidence>
<evidence type="ECO:0000313" key="6">
    <source>
        <dbReference type="EMBL" id="TWT63298.1"/>
    </source>
</evidence>
<dbReference type="PANTHER" id="PTHR43133">
    <property type="entry name" value="RNA POLYMERASE ECF-TYPE SIGMA FACTO"/>
    <property type="match status" value="1"/>
</dbReference>
<keyword evidence="3" id="KW-0238">DNA-binding</keyword>
<evidence type="ECO:0000256" key="3">
    <source>
        <dbReference type="ARBA" id="ARBA00023125"/>
    </source>
</evidence>
<feature type="domain" description="RNA polymerase sigma-70 region 2" evidence="5">
    <location>
        <begin position="30"/>
        <end position="98"/>
    </location>
</feature>
<evidence type="ECO:0000256" key="1">
    <source>
        <dbReference type="ARBA" id="ARBA00023015"/>
    </source>
</evidence>
<dbReference type="InterPro" id="IPR007627">
    <property type="entry name" value="RNA_pol_sigma70_r2"/>
</dbReference>
<dbReference type="AlphaFoldDB" id="A0A5C5XKR5"/>
<reference evidence="6 7" key="1">
    <citation type="submission" date="2019-02" db="EMBL/GenBank/DDBJ databases">
        <title>Deep-cultivation of Planctomycetes and their phenomic and genomic characterization uncovers novel biology.</title>
        <authorList>
            <person name="Wiegand S."/>
            <person name="Jogler M."/>
            <person name="Boedeker C."/>
            <person name="Pinto D."/>
            <person name="Vollmers J."/>
            <person name="Rivas-Marin E."/>
            <person name="Kohn T."/>
            <person name="Peeters S.H."/>
            <person name="Heuer A."/>
            <person name="Rast P."/>
            <person name="Oberbeckmann S."/>
            <person name="Bunk B."/>
            <person name="Jeske O."/>
            <person name="Meyerdierks A."/>
            <person name="Storesund J.E."/>
            <person name="Kallscheuer N."/>
            <person name="Luecker S."/>
            <person name="Lage O.M."/>
            <person name="Pohl T."/>
            <person name="Merkel B.J."/>
            <person name="Hornburger P."/>
            <person name="Mueller R.-W."/>
            <person name="Bruemmer F."/>
            <person name="Labrenz M."/>
            <person name="Spormann A.M."/>
            <person name="Op Den Camp H."/>
            <person name="Overmann J."/>
            <person name="Amann R."/>
            <person name="Jetten M.S.M."/>
            <person name="Mascher T."/>
            <person name="Medema M.H."/>
            <person name="Devos D.P."/>
            <person name="Kaster A.-K."/>
            <person name="Ovreas L."/>
            <person name="Rohde M."/>
            <person name="Galperin M.Y."/>
            <person name="Jogler C."/>
        </authorList>
    </citation>
    <scope>NUCLEOTIDE SEQUENCE [LARGE SCALE GENOMIC DNA]</scope>
    <source>
        <strain evidence="6 7">Pan54</strain>
    </source>
</reference>
<dbReference type="InterPro" id="IPR013325">
    <property type="entry name" value="RNA_pol_sigma_r2"/>
</dbReference>
<accession>A0A5C5XKR5</accession>
<dbReference type="Gene3D" id="1.10.1740.10">
    <property type="match status" value="1"/>
</dbReference>
<evidence type="ECO:0000256" key="2">
    <source>
        <dbReference type="ARBA" id="ARBA00023082"/>
    </source>
</evidence>
<comment type="caution">
    <text evidence="6">The sequence shown here is derived from an EMBL/GenBank/DDBJ whole genome shotgun (WGS) entry which is preliminary data.</text>
</comment>
<dbReference type="EMBL" id="SJPG01000001">
    <property type="protein sequence ID" value="TWT63298.1"/>
    <property type="molecule type" value="Genomic_DNA"/>
</dbReference>
<dbReference type="SUPFAM" id="SSF88946">
    <property type="entry name" value="Sigma2 domain of RNA polymerase sigma factors"/>
    <property type="match status" value="1"/>
</dbReference>
<keyword evidence="7" id="KW-1185">Reference proteome</keyword>
<protein>
    <submittedName>
        <fullName evidence="6">RNA polymerase sigma factor RpoE</fullName>
    </submittedName>
</protein>
<organism evidence="6 7">
    <name type="scientific">Rubinisphaera italica</name>
    <dbReference type="NCBI Taxonomy" id="2527969"/>
    <lineage>
        <taxon>Bacteria</taxon>
        <taxon>Pseudomonadati</taxon>
        <taxon>Planctomycetota</taxon>
        <taxon>Planctomycetia</taxon>
        <taxon>Planctomycetales</taxon>
        <taxon>Planctomycetaceae</taxon>
        <taxon>Rubinisphaera</taxon>
    </lineage>
</organism>
<dbReference type="Pfam" id="PF04542">
    <property type="entry name" value="Sigma70_r2"/>
    <property type="match status" value="1"/>
</dbReference>